<dbReference type="Proteomes" id="UP000283269">
    <property type="component" value="Unassembled WGS sequence"/>
</dbReference>
<proteinExistence type="predicted"/>
<sequence length="93" mass="10334">MSIIANSSMKVFTLDYSLPGFEALRNSQKIAVPSSTDIDAVATLAAIWKVTNDAEKIMWQAQLNEDNMRKEDQACLDQRATDQPAPSHCTFDL</sequence>
<dbReference type="InParanoid" id="A0A409X2V2"/>
<organism evidence="1 2">
    <name type="scientific">Psilocybe cyanescens</name>
    <dbReference type="NCBI Taxonomy" id="93625"/>
    <lineage>
        <taxon>Eukaryota</taxon>
        <taxon>Fungi</taxon>
        <taxon>Dikarya</taxon>
        <taxon>Basidiomycota</taxon>
        <taxon>Agaricomycotina</taxon>
        <taxon>Agaricomycetes</taxon>
        <taxon>Agaricomycetidae</taxon>
        <taxon>Agaricales</taxon>
        <taxon>Agaricineae</taxon>
        <taxon>Strophariaceae</taxon>
        <taxon>Psilocybe</taxon>
    </lineage>
</organism>
<protein>
    <submittedName>
        <fullName evidence="1">Uncharacterized protein</fullName>
    </submittedName>
</protein>
<evidence type="ECO:0000313" key="2">
    <source>
        <dbReference type="Proteomes" id="UP000283269"/>
    </source>
</evidence>
<evidence type="ECO:0000313" key="1">
    <source>
        <dbReference type="EMBL" id="PPQ85074.1"/>
    </source>
</evidence>
<dbReference type="EMBL" id="NHYD01002762">
    <property type="protein sequence ID" value="PPQ85074.1"/>
    <property type="molecule type" value="Genomic_DNA"/>
</dbReference>
<comment type="caution">
    <text evidence="1">The sequence shown here is derived from an EMBL/GenBank/DDBJ whole genome shotgun (WGS) entry which is preliminary data.</text>
</comment>
<accession>A0A409X2V2</accession>
<dbReference type="AlphaFoldDB" id="A0A409X2V2"/>
<name>A0A409X2V2_PSICY</name>
<keyword evidence="2" id="KW-1185">Reference proteome</keyword>
<reference evidence="1 2" key="1">
    <citation type="journal article" date="2018" name="Evol. Lett.">
        <title>Horizontal gene cluster transfer increased hallucinogenic mushroom diversity.</title>
        <authorList>
            <person name="Reynolds H.T."/>
            <person name="Vijayakumar V."/>
            <person name="Gluck-Thaler E."/>
            <person name="Korotkin H.B."/>
            <person name="Matheny P.B."/>
            <person name="Slot J.C."/>
        </authorList>
    </citation>
    <scope>NUCLEOTIDE SEQUENCE [LARGE SCALE GENOMIC DNA]</scope>
    <source>
        <strain evidence="1 2">2631</strain>
    </source>
</reference>
<dbReference type="OrthoDB" id="2688210at2759"/>
<gene>
    <name evidence="1" type="ORF">CVT25_009293</name>
</gene>